<accession>A0ABT5QTH7</accession>
<reference evidence="3" key="1">
    <citation type="submission" date="2021-12" db="EMBL/GenBank/DDBJ databases">
        <title>Enterovibrio ZSDZ35 sp. nov. and Enterovibrio ZSDZ42 sp. nov., isolated from coastal seawater in Qingdao.</title>
        <authorList>
            <person name="Zhang P."/>
        </authorList>
    </citation>
    <scope>NUCLEOTIDE SEQUENCE</scope>
    <source>
        <strain evidence="3">ZSDZ35</strain>
    </source>
</reference>
<name>A0ABT5QTH7_9GAMM</name>
<dbReference type="SUPFAM" id="SSF51735">
    <property type="entry name" value="NAD(P)-binding Rossmann-fold domains"/>
    <property type="match status" value="1"/>
</dbReference>
<evidence type="ECO:0000313" key="3">
    <source>
        <dbReference type="EMBL" id="MDD1784283.1"/>
    </source>
</evidence>
<dbReference type="PANTHER" id="PTHR42760">
    <property type="entry name" value="SHORT-CHAIN DEHYDROGENASES/REDUCTASES FAMILY MEMBER"/>
    <property type="match status" value="1"/>
</dbReference>
<organism evidence="3 4">
    <name type="scientific">Enterovibrio qingdaonensis</name>
    <dbReference type="NCBI Taxonomy" id="2899818"/>
    <lineage>
        <taxon>Bacteria</taxon>
        <taxon>Pseudomonadati</taxon>
        <taxon>Pseudomonadota</taxon>
        <taxon>Gammaproteobacteria</taxon>
        <taxon>Vibrionales</taxon>
        <taxon>Vibrionaceae</taxon>
        <taxon>Enterovibrio</taxon>
    </lineage>
</organism>
<keyword evidence="4" id="KW-1185">Reference proteome</keyword>
<keyword evidence="2" id="KW-0560">Oxidoreductase</keyword>
<dbReference type="PANTHER" id="PTHR42760:SF133">
    <property type="entry name" value="3-OXOACYL-[ACYL-CARRIER-PROTEIN] REDUCTASE"/>
    <property type="match status" value="1"/>
</dbReference>
<dbReference type="CDD" id="cd05233">
    <property type="entry name" value="SDR_c"/>
    <property type="match status" value="1"/>
</dbReference>
<protein>
    <submittedName>
        <fullName evidence="3">SDR family oxidoreductase</fullName>
    </submittedName>
</protein>
<dbReference type="Pfam" id="PF13561">
    <property type="entry name" value="adh_short_C2"/>
    <property type="match status" value="1"/>
</dbReference>
<dbReference type="PRINTS" id="PR00080">
    <property type="entry name" value="SDRFAMILY"/>
</dbReference>
<dbReference type="Gene3D" id="3.40.50.720">
    <property type="entry name" value="NAD(P)-binding Rossmann-like Domain"/>
    <property type="match status" value="1"/>
</dbReference>
<comment type="similarity">
    <text evidence="1">Belongs to the short-chain dehydrogenases/reductases (SDR) family.</text>
</comment>
<evidence type="ECO:0000313" key="4">
    <source>
        <dbReference type="Proteomes" id="UP001149821"/>
    </source>
</evidence>
<dbReference type="InterPro" id="IPR036291">
    <property type="entry name" value="NAD(P)-bd_dom_sf"/>
</dbReference>
<dbReference type="InterPro" id="IPR002347">
    <property type="entry name" value="SDR_fam"/>
</dbReference>
<dbReference type="Proteomes" id="UP001149821">
    <property type="component" value="Unassembled WGS sequence"/>
</dbReference>
<evidence type="ECO:0000256" key="2">
    <source>
        <dbReference type="ARBA" id="ARBA00023002"/>
    </source>
</evidence>
<gene>
    <name evidence="3" type="ORF">LRP49_24200</name>
</gene>
<sequence length="237" mass="25429">MYKNKVVVITGGSGGIGAELVNAYAELQATVVCLDIVGGDHNRCHYFLTDLGKKEEVVAAFATIKAQFGAVHVLINNGAISTFNKPVETLTAEEFANVINVNLVGAFTCASEFIAANEGQDYGRIVNISSTRWHQNEAGWEAYGASKGGLVSLTNSLVVSLSKTPITVNVVSPGWIQSADYEALRDIDHQQHPSGRVGKPQDIVNACQFLTHPDNDFVNGANILVDGGMTKKMIYQD</sequence>
<proteinExistence type="inferred from homology"/>
<evidence type="ECO:0000256" key="1">
    <source>
        <dbReference type="ARBA" id="ARBA00006484"/>
    </source>
</evidence>
<dbReference type="RefSeq" id="WP_274146123.1">
    <property type="nucleotide sequence ID" value="NZ_JAJUBB010000034.1"/>
</dbReference>
<comment type="caution">
    <text evidence="3">The sequence shown here is derived from an EMBL/GenBank/DDBJ whole genome shotgun (WGS) entry which is preliminary data.</text>
</comment>
<dbReference type="EMBL" id="JAJUBB010000034">
    <property type="protein sequence ID" value="MDD1784283.1"/>
    <property type="molecule type" value="Genomic_DNA"/>
</dbReference>
<dbReference type="PRINTS" id="PR00081">
    <property type="entry name" value="GDHRDH"/>
</dbReference>